<organism evidence="2 3">
    <name type="scientific">Roseburia intestinalis</name>
    <dbReference type="NCBI Taxonomy" id="166486"/>
    <lineage>
        <taxon>Bacteria</taxon>
        <taxon>Bacillati</taxon>
        <taxon>Bacillota</taxon>
        <taxon>Clostridia</taxon>
        <taxon>Lachnospirales</taxon>
        <taxon>Lachnospiraceae</taxon>
        <taxon>Roseburia</taxon>
    </lineage>
</organism>
<evidence type="ECO:0000313" key="2">
    <source>
        <dbReference type="EMBL" id="RHA59180.1"/>
    </source>
</evidence>
<dbReference type="EMBL" id="QSFP01000076">
    <property type="protein sequence ID" value="RHA59180.1"/>
    <property type="molecule type" value="Genomic_DNA"/>
</dbReference>
<proteinExistence type="predicted"/>
<feature type="compositionally biased region" description="Basic and acidic residues" evidence="1">
    <location>
        <begin position="76"/>
        <end position="85"/>
    </location>
</feature>
<evidence type="ECO:0000256" key="1">
    <source>
        <dbReference type="SAM" id="MobiDB-lite"/>
    </source>
</evidence>
<protein>
    <submittedName>
        <fullName evidence="2">Transposase</fullName>
    </submittedName>
</protein>
<accession>A0A3R6DUH3</accession>
<reference evidence="2 3" key="1">
    <citation type="submission" date="2018-08" db="EMBL/GenBank/DDBJ databases">
        <title>A genome reference for cultivated species of the human gut microbiota.</title>
        <authorList>
            <person name="Zou Y."/>
            <person name="Xue W."/>
            <person name="Luo G."/>
        </authorList>
    </citation>
    <scope>NUCLEOTIDE SEQUENCE [LARGE SCALE GENOMIC DNA]</scope>
    <source>
        <strain evidence="2 3">AM43-11</strain>
    </source>
</reference>
<dbReference type="Proteomes" id="UP000284465">
    <property type="component" value="Unassembled WGS sequence"/>
</dbReference>
<comment type="caution">
    <text evidence="2">The sequence shown here is derived from an EMBL/GenBank/DDBJ whole genome shotgun (WGS) entry which is preliminary data.</text>
</comment>
<evidence type="ECO:0000313" key="3">
    <source>
        <dbReference type="Proteomes" id="UP000284465"/>
    </source>
</evidence>
<feature type="non-terminal residue" evidence="2">
    <location>
        <position position="1"/>
    </location>
</feature>
<gene>
    <name evidence="2" type="ORF">DW927_20530</name>
</gene>
<sequence>LIDRILKSSKHEEQAFNACAGILHRVKAIPKGIAEEAARKCIEMNSCRYSTYRQVLKKMECDEHPESSPESLPSHENIRGKDYYK</sequence>
<dbReference type="AlphaFoldDB" id="A0A3R6DUH3"/>
<feature type="region of interest" description="Disordered" evidence="1">
    <location>
        <begin position="62"/>
        <end position="85"/>
    </location>
</feature>
<name>A0A3R6DUH3_9FIRM</name>